<sequence>MALEVERKFPGVDLNDLRARLLKQGAQCLGAHFESNTVFETPDAALASSGRLLRLRSQEWPDKVRYVLTVKLPVQAPAGAEQCKVREEREVEVADANSMRQILEGLGYSPAARYEKVREPWLLNGVEVELDILPFMQGAELEGPVEAMNAVQSCLALDNMAISTKNYHQLHQDWLQRNNLPLQRSFVFDETQKRAWRRQLGLLEEDGFIFPEQR</sequence>
<dbReference type="Gene3D" id="2.40.320.10">
    <property type="entry name" value="Hypothetical Protein Pfu-838710-001"/>
    <property type="match status" value="1"/>
</dbReference>
<gene>
    <name evidence="2" type="ORF">HNQ38_000813</name>
</gene>
<keyword evidence="2" id="KW-0456">Lyase</keyword>
<organism evidence="2 3">
    <name type="scientific">Desulfovibrio intestinalis</name>
    <dbReference type="NCBI Taxonomy" id="58621"/>
    <lineage>
        <taxon>Bacteria</taxon>
        <taxon>Pseudomonadati</taxon>
        <taxon>Thermodesulfobacteriota</taxon>
        <taxon>Desulfovibrionia</taxon>
        <taxon>Desulfovibrionales</taxon>
        <taxon>Desulfovibrionaceae</taxon>
        <taxon>Desulfovibrio</taxon>
    </lineage>
</organism>
<dbReference type="AlphaFoldDB" id="A0A7W8C1M6"/>
<dbReference type="RefSeq" id="WP_183718111.1">
    <property type="nucleotide sequence ID" value="NZ_JACHGO010000002.1"/>
</dbReference>
<protein>
    <submittedName>
        <fullName evidence="2">Adenylate cyclase class 2</fullName>
        <ecNumber evidence="2">4.6.1.1</ecNumber>
    </submittedName>
</protein>
<dbReference type="EMBL" id="JACHGO010000002">
    <property type="protein sequence ID" value="MBB5142734.1"/>
    <property type="molecule type" value="Genomic_DNA"/>
</dbReference>
<dbReference type="SUPFAM" id="SSF55154">
    <property type="entry name" value="CYTH-like phosphatases"/>
    <property type="match status" value="1"/>
</dbReference>
<accession>A0A7W8C1M6</accession>
<evidence type="ECO:0000313" key="3">
    <source>
        <dbReference type="Proteomes" id="UP000539075"/>
    </source>
</evidence>
<dbReference type="Pfam" id="PF01928">
    <property type="entry name" value="CYTH"/>
    <property type="match status" value="1"/>
</dbReference>
<dbReference type="InterPro" id="IPR023577">
    <property type="entry name" value="CYTH_domain"/>
</dbReference>
<reference evidence="2 3" key="1">
    <citation type="submission" date="2020-08" db="EMBL/GenBank/DDBJ databases">
        <title>Genomic Encyclopedia of Type Strains, Phase IV (KMG-IV): sequencing the most valuable type-strain genomes for metagenomic binning, comparative biology and taxonomic classification.</title>
        <authorList>
            <person name="Goeker M."/>
        </authorList>
    </citation>
    <scope>NUCLEOTIDE SEQUENCE [LARGE SCALE GENOMIC DNA]</scope>
    <source>
        <strain evidence="2 3">DSM 11275</strain>
    </source>
</reference>
<keyword evidence="3" id="KW-1185">Reference proteome</keyword>
<evidence type="ECO:0000313" key="2">
    <source>
        <dbReference type="EMBL" id="MBB5142734.1"/>
    </source>
</evidence>
<dbReference type="PANTHER" id="PTHR21028:SF2">
    <property type="entry name" value="CYTH DOMAIN-CONTAINING PROTEIN"/>
    <property type="match status" value="1"/>
</dbReference>
<dbReference type="GO" id="GO:0004016">
    <property type="term" value="F:adenylate cyclase activity"/>
    <property type="evidence" value="ECO:0007669"/>
    <property type="project" value="UniProtKB-EC"/>
</dbReference>
<dbReference type="CDD" id="cd07890">
    <property type="entry name" value="CYTH-like_AC_IV-like"/>
    <property type="match status" value="1"/>
</dbReference>
<dbReference type="SMART" id="SM01118">
    <property type="entry name" value="CYTH"/>
    <property type="match status" value="1"/>
</dbReference>
<proteinExistence type="predicted"/>
<feature type="domain" description="CYTH" evidence="1">
    <location>
        <begin position="2"/>
        <end position="192"/>
    </location>
</feature>
<dbReference type="EC" id="4.6.1.1" evidence="2"/>
<comment type="caution">
    <text evidence="2">The sequence shown here is derived from an EMBL/GenBank/DDBJ whole genome shotgun (WGS) entry which is preliminary data.</text>
</comment>
<dbReference type="InterPro" id="IPR008173">
    <property type="entry name" value="Adenylyl_cyclase_CyaB"/>
</dbReference>
<dbReference type="Proteomes" id="UP000539075">
    <property type="component" value="Unassembled WGS sequence"/>
</dbReference>
<dbReference type="PROSITE" id="PS51707">
    <property type="entry name" value="CYTH"/>
    <property type="match status" value="1"/>
</dbReference>
<dbReference type="InterPro" id="IPR033469">
    <property type="entry name" value="CYTH-like_dom_sf"/>
</dbReference>
<dbReference type="PANTHER" id="PTHR21028">
    <property type="entry name" value="SI:CH211-156B7.4"/>
    <property type="match status" value="1"/>
</dbReference>
<evidence type="ECO:0000259" key="1">
    <source>
        <dbReference type="PROSITE" id="PS51707"/>
    </source>
</evidence>
<name>A0A7W8C1M6_9BACT</name>